<dbReference type="PANTHER" id="PTHR38567">
    <property type="entry name" value="DUF4291 DOMAIN-CONTAINING PROTEIN"/>
    <property type="match status" value="1"/>
</dbReference>
<dbReference type="AlphaFoldDB" id="A0A6B2LFL7"/>
<evidence type="ECO:0000256" key="1">
    <source>
        <dbReference type="SAM" id="MobiDB-lite"/>
    </source>
</evidence>
<evidence type="ECO:0000313" key="2">
    <source>
        <dbReference type="EMBL" id="NDV35859.1"/>
    </source>
</evidence>
<dbReference type="Pfam" id="PF14124">
    <property type="entry name" value="DUF4291"/>
    <property type="match status" value="1"/>
</dbReference>
<accession>A0A6B2LFL7</accession>
<sequence>MAQYDEEGVIVYQAYNTTIAKYAVENKKFLGCPAFSPTRMTWIKTNFLWMMYRADWAEKDKNQSRILAIWLKRDRFEEMLKHAVHSGYKTHIYGTQEQYNKAVSNSKRDPYGFVRLQWDPDHSPSGSPHPRRRAIQLGLKGVQSFVNGDDIIHIQDISDFVGEQRVKKLTQDLETPKEIIYIPQNPEVSKHIDLHGYNVRPPQEEETTQEEETQQNPKND</sequence>
<reference evidence="2" key="1">
    <citation type="journal article" date="2020" name="J. Eukaryot. Microbiol.">
        <title>De novo Sequencing, Assembly and Annotation of the Transcriptome for the Free-Living Testate Amoeba Arcella intermedia.</title>
        <authorList>
            <person name="Ribeiro G.M."/>
            <person name="Porfirio-Sousa A.L."/>
            <person name="Maurer-Alcala X.X."/>
            <person name="Katz L.A."/>
            <person name="Lahr D.J.G."/>
        </authorList>
    </citation>
    <scope>NUCLEOTIDE SEQUENCE</scope>
</reference>
<dbReference type="PANTHER" id="PTHR38567:SF1">
    <property type="entry name" value="DUF4291 DOMAIN-CONTAINING PROTEIN"/>
    <property type="match status" value="1"/>
</dbReference>
<organism evidence="2">
    <name type="scientific">Arcella intermedia</name>
    <dbReference type="NCBI Taxonomy" id="1963864"/>
    <lineage>
        <taxon>Eukaryota</taxon>
        <taxon>Amoebozoa</taxon>
        <taxon>Tubulinea</taxon>
        <taxon>Elardia</taxon>
        <taxon>Arcellinida</taxon>
        <taxon>Sphaerothecina</taxon>
        <taxon>Arcellidae</taxon>
        <taxon>Arcella</taxon>
    </lineage>
</organism>
<proteinExistence type="predicted"/>
<feature type="compositionally biased region" description="Acidic residues" evidence="1">
    <location>
        <begin position="204"/>
        <end position="213"/>
    </location>
</feature>
<name>A0A6B2LFL7_9EUKA</name>
<dbReference type="EMBL" id="GIBP01006890">
    <property type="protein sequence ID" value="NDV35859.1"/>
    <property type="molecule type" value="Transcribed_RNA"/>
</dbReference>
<evidence type="ECO:0008006" key="3">
    <source>
        <dbReference type="Google" id="ProtNLM"/>
    </source>
</evidence>
<protein>
    <recommendedName>
        <fullName evidence="3">DUF4291 domain-containing protein</fullName>
    </recommendedName>
</protein>
<dbReference type="InterPro" id="IPR025633">
    <property type="entry name" value="DUF4291"/>
</dbReference>
<feature type="region of interest" description="Disordered" evidence="1">
    <location>
        <begin position="199"/>
        <end position="220"/>
    </location>
</feature>